<proteinExistence type="predicted"/>
<dbReference type="Proteomes" id="UP000807504">
    <property type="component" value="Unassembled WGS sequence"/>
</dbReference>
<evidence type="ECO:0000256" key="1">
    <source>
        <dbReference type="SAM" id="MobiDB-lite"/>
    </source>
</evidence>
<evidence type="ECO:0000313" key="2">
    <source>
        <dbReference type="EMBL" id="KAF8794005.1"/>
    </source>
</evidence>
<keyword evidence="3" id="KW-1185">Reference proteome</keyword>
<gene>
    <name evidence="2" type="ORF">HNY73_002030</name>
</gene>
<feature type="region of interest" description="Disordered" evidence="1">
    <location>
        <begin position="48"/>
        <end position="90"/>
    </location>
</feature>
<sequence length="90" mass="10410">MRIEGLRELQGQKRREPEHGEARDFKPLGQKDIKWDTIPTPQVISLKNKESPQISSRLRDRRRRAPTSMMSCRGPPSTSFTTIAQHLSKK</sequence>
<evidence type="ECO:0000313" key="3">
    <source>
        <dbReference type="Proteomes" id="UP000807504"/>
    </source>
</evidence>
<organism evidence="2 3">
    <name type="scientific">Argiope bruennichi</name>
    <name type="common">Wasp spider</name>
    <name type="synonym">Aranea bruennichi</name>
    <dbReference type="NCBI Taxonomy" id="94029"/>
    <lineage>
        <taxon>Eukaryota</taxon>
        <taxon>Metazoa</taxon>
        <taxon>Ecdysozoa</taxon>
        <taxon>Arthropoda</taxon>
        <taxon>Chelicerata</taxon>
        <taxon>Arachnida</taxon>
        <taxon>Araneae</taxon>
        <taxon>Araneomorphae</taxon>
        <taxon>Entelegynae</taxon>
        <taxon>Araneoidea</taxon>
        <taxon>Araneidae</taxon>
        <taxon>Argiope</taxon>
    </lineage>
</organism>
<accession>A0A8T0FUQ6</accession>
<protein>
    <submittedName>
        <fullName evidence="2">Uncharacterized protein</fullName>
    </submittedName>
</protein>
<comment type="caution">
    <text evidence="2">The sequence shown here is derived from an EMBL/GenBank/DDBJ whole genome shotgun (WGS) entry which is preliminary data.</text>
</comment>
<dbReference type="EMBL" id="JABXBU010000002">
    <property type="protein sequence ID" value="KAF8794005.1"/>
    <property type="molecule type" value="Genomic_DNA"/>
</dbReference>
<feature type="region of interest" description="Disordered" evidence="1">
    <location>
        <begin position="1"/>
        <end position="32"/>
    </location>
</feature>
<dbReference type="AlphaFoldDB" id="A0A8T0FUQ6"/>
<reference evidence="2" key="1">
    <citation type="journal article" date="2020" name="bioRxiv">
        <title>Chromosome-level reference genome of the European wasp spider Argiope bruennichi: a resource for studies on range expansion and evolutionary adaptation.</title>
        <authorList>
            <person name="Sheffer M.M."/>
            <person name="Hoppe A."/>
            <person name="Krehenwinkel H."/>
            <person name="Uhl G."/>
            <person name="Kuss A.W."/>
            <person name="Jensen L."/>
            <person name="Jensen C."/>
            <person name="Gillespie R.G."/>
            <person name="Hoff K.J."/>
            <person name="Prost S."/>
        </authorList>
    </citation>
    <scope>NUCLEOTIDE SEQUENCE</scope>
</reference>
<feature type="compositionally biased region" description="Polar residues" evidence="1">
    <location>
        <begin position="76"/>
        <end position="90"/>
    </location>
</feature>
<reference evidence="2" key="2">
    <citation type="submission" date="2020-06" db="EMBL/GenBank/DDBJ databases">
        <authorList>
            <person name="Sheffer M."/>
        </authorList>
    </citation>
    <scope>NUCLEOTIDE SEQUENCE</scope>
</reference>
<name>A0A8T0FUQ6_ARGBR</name>